<keyword evidence="1" id="KW-1133">Transmembrane helix</keyword>
<evidence type="ECO:0000313" key="2">
    <source>
        <dbReference type="EMBL" id="OUZ39513.1"/>
    </source>
</evidence>
<comment type="caution">
    <text evidence="2">The sequence shown here is derived from an EMBL/GenBank/DDBJ whole genome shotgun (WGS) entry which is preliminary data.</text>
</comment>
<dbReference type="Pfam" id="PF11193">
    <property type="entry name" value="DUF2812"/>
    <property type="match status" value="1"/>
</dbReference>
<keyword evidence="3" id="KW-1185">Reference proteome</keyword>
<feature type="transmembrane region" description="Helical" evidence="1">
    <location>
        <begin position="153"/>
        <end position="176"/>
    </location>
</feature>
<gene>
    <name evidence="2" type="ORF">CBM15_07590</name>
</gene>
<keyword evidence="1" id="KW-0812">Transmembrane</keyword>
<keyword evidence="1" id="KW-0472">Membrane</keyword>
<proteinExistence type="predicted"/>
<dbReference type="EMBL" id="NHNT01000003">
    <property type="protein sequence ID" value="OUZ39513.1"/>
    <property type="molecule type" value="Genomic_DNA"/>
</dbReference>
<sequence length="398" mass="46613">MTKMVRKIRPTNYWRIGEHESWFSDMSLQGLHLHKMGTNLAHFKKGDPKRIEYRIEVTDRKLITYEQIDLYEENGWKYVTSYQWFHVFSSPTENNAPEIHTDPAEQAFTLQRLSKKLVFYLIWISLGVALILGMLLAMWFLDGTPVLRLVEGYVVQQSILSLVYIHYVFYAIRAILAIQELKKSLKEGKAINHHAPWKKSLKKNSVFSVVLIGIILLSGLMPFYQLKKMDTFMMPNNDENLPFVRLADIEQNPQLTREDSYSDEVDWANRYTTNWSIFAPVQFETDENGIIKGEMWLDKSGAYSPSVSTEIYNLTFQAFAKPLMSDLMEWHTYGDERESFIERKHPGFDHLITREDEEWKQLVASKDKVVMYIRYYGYAELDVIVENTAQKILLLADS</sequence>
<dbReference type="RefSeq" id="WP_087616838.1">
    <property type="nucleotide sequence ID" value="NZ_JAFBEY010000001.1"/>
</dbReference>
<protein>
    <recommendedName>
        <fullName evidence="4">DUF2812 domain-containing protein</fullName>
    </recommendedName>
</protein>
<evidence type="ECO:0008006" key="4">
    <source>
        <dbReference type="Google" id="ProtNLM"/>
    </source>
</evidence>
<dbReference type="InterPro" id="IPR021359">
    <property type="entry name" value="DUF2812"/>
</dbReference>
<organism evidence="2 3">
    <name type="scientific">Solibacillus kalamii</name>
    <dbReference type="NCBI Taxonomy" id="1748298"/>
    <lineage>
        <taxon>Bacteria</taxon>
        <taxon>Bacillati</taxon>
        <taxon>Bacillota</taxon>
        <taxon>Bacilli</taxon>
        <taxon>Bacillales</taxon>
        <taxon>Caryophanaceae</taxon>
        <taxon>Solibacillus</taxon>
    </lineage>
</organism>
<reference evidence="2 3" key="1">
    <citation type="journal article" date="2017" name="Int. J. Syst. Evol. Microbiol.">
        <title>Solibacillus kalamii sp. nov., isolated from a high-efficiency particulate arrestance filter system used in the International Space Station.</title>
        <authorList>
            <person name="Checinska Sielaff A."/>
            <person name="Kumar R.M."/>
            <person name="Pal D."/>
            <person name="Mayilraj S."/>
            <person name="Venkateswaran K."/>
        </authorList>
    </citation>
    <scope>NUCLEOTIDE SEQUENCE [LARGE SCALE GENOMIC DNA]</scope>
    <source>
        <strain evidence="2 3">ISSFR-015</strain>
    </source>
</reference>
<name>A0ABX3ZJA2_9BACL</name>
<dbReference type="Proteomes" id="UP000196594">
    <property type="component" value="Unassembled WGS sequence"/>
</dbReference>
<accession>A0ABX3ZJA2</accession>
<feature type="transmembrane region" description="Helical" evidence="1">
    <location>
        <begin position="117"/>
        <end position="141"/>
    </location>
</feature>
<evidence type="ECO:0000313" key="3">
    <source>
        <dbReference type="Proteomes" id="UP000196594"/>
    </source>
</evidence>
<feature type="transmembrane region" description="Helical" evidence="1">
    <location>
        <begin position="206"/>
        <end position="224"/>
    </location>
</feature>
<evidence type="ECO:0000256" key="1">
    <source>
        <dbReference type="SAM" id="Phobius"/>
    </source>
</evidence>